<dbReference type="EMBL" id="BSFJ01000005">
    <property type="protein sequence ID" value="GLK71675.1"/>
    <property type="molecule type" value="Genomic_DNA"/>
</dbReference>
<keyword evidence="1" id="KW-0812">Transmembrane</keyword>
<reference evidence="2" key="1">
    <citation type="journal article" date="2014" name="Int. J. Syst. Evol. Microbiol.">
        <title>Complete genome sequence of Corynebacterium casei LMG S-19264T (=DSM 44701T), isolated from a smear-ripened cheese.</title>
        <authorList>
            <consortium name="US DOE Joint Genome Institute (JGI-PGF)"/>
            <person name="Walter F."/>
            <person name="Albersmeier A."/>
            <person name="Kalinowski J."/>
            <person name="Ruckert C."/>
        </authorList>
    </citation>
    <scope>NUCLEOTIDE SEQUENCE</scope>
    <source>
        <strain evidence="2">VKM B-2484</strain>
    </source>
</reference>
<dbReference type="AlphaFoldDB" id="A0A9W6J9C0"/>
<dbReference type="SUPFAM" id="SSF52309">
    <property type="entry name" value="N-(deoxy)ribosyltransferase-like"/>
    <property type="match status" value="1"/>
</dbReference>
<comment type="caution">
    <text evidence="2">The sequence shown here is derived from an EMBL/GenBank/DDBJ whole genome shotgun (WGS) entry which is preliminary data.</text>
</comment>
<accession>A0A9W6J9C0</accession>
<organism evidence="2 3">
    <name type="scientific">Ancylobacter dichloromethanicus</name>
    <dbReference type="NCBI Taxonomy" id="518825"/>
    <lineage>
        <taxon>Bacteria</taxon>
        <taxon>Pseudomonadati</taxon>
        <taxon>Pseudomonadota</taxon>
        <taxon>Alphaproteobacteria</taxon>
        <taxon>Hyphomicrobiales</taxon>
        <taxon>Xanthobacteraceae</taxon>
        <taxon>Ancylobacter</taxon>
    </lineage>
</organism>
<evidence type="ECO:0000313" key="3">
    <source>
        <dbReference type="Proteomes" id="UP001143370"/>
    </source>
</evidence>
<evidence type="ECO:0008006" key="4">
    <source>
        <dbReference type="Google" id="ProtNLM"/>
    </source>
</evidence>
<proteinExistence type="predicted"/>
<reference evidence="2" key="2">
    <citation type="submission" date="2023-01" db="EMBL/GenBank/DDBJ databases">
        <authorList>
            <person name="Sun Q."/>
            <person name="Evtushenko L."/>
        </authorList>
    </citation>
    <scope>NUCLEOTIDE SEQUENCE</scope>
    <source>
        <strain evidence="2">VKM B-2484</strain>
    </source>
</reference>
<dbReference type="GO" id="GO:0009159">
    <property type="term" value="P:deoxyribonucleoside monophosphate catabolic process"/>
    <property type="evidence" value="ECO:0007669"/>
    <property type="project" value="TreeGrafter"/>
</dbReference>
<dbReference type="PANTHER" id="PTHR15364">
    <property type="entry name" value="2'-DEOXYNUCLEOSIDE 5'-PHOSPHATE N-HYDROLASE 1"/>
    <property type="match status" value="1"/>
</dbReference>
<keyword evidence="3" id="KW-1185">Reference proteome</keyword>
<dbReference type="RefSeq" id="WP_213373013.1">
    <property type="nucleotide sequence ID" value="NZ_BSFJ01000005.1"/>
</dbReference>
<dbReference type="Pfam" id="PF05014">
    <property type="entry name" value="Nuc_deoxyrib_tr"/>
    <property type="match status" value="1"/>
</dbReference>
<evidence type="ECO:0000256" key="1">
    <source>
        <dbReference type="SAM" id="Phobius"/>
    </source>
</evidence>
<dbReference type="PANTHER" id="PTHR15364:SF0">
    <property type="entry name" value="2'-DEOXYNUCLEOSIDE 5'-PHOSPHATE N-HYDROLASE 1"/>
    <property type="match status" value="1"/>
</dbReference>
<name>A0A9W6J9C0_9HYPH</name>
<sequence>MLPALRLYLAGPEVFRPDAAAEGARLKAICAAAGAEGLFPLHEEGVDIRQACIDMIDAADALVANITPFRGVHMDPGTAFEIGYAEARGKPVFLWSADPRPLTERIPPVDSGRDGEGHLVEDWGKPENLMIVPDGRAVGASAQQAVAEAVAALDVAVKNRVLQRRTRHAVLLAIAVSLAAALFAGTLADWLIGW</sequence>
<gene>
    <name evidence="2" type="ORF">GCM10017643_17900</name>
</gene>
<evidence type="ECO:0000313" key="2">
    <source>
        <dbReference type="EMBL" id="GLK71675.1"/>
    </source>
</evidence>
<dbReference type="Proteomes" id="UP001143370">
    <property type="component" value="Unassembled WGS sequence"/>
</dbReference>
<protein>
    <recommendedName>
        <fullName evidence="4">Nucleoside 2-deoxyribosyltransferase</fullName>
    </recommendedName>
</protein>
<keyword evidence="1" id="KW-0472">Membrane</keyword>
<dbReference type="Gene3D" id="3.40.50.450">
    <property type="match status" value="1"/>
</dbReference>
<dbReference type="InterPro" id="IPR051239">
    <property type="entry name" value="2'-dNMP_N-hydrolase"/>
</dbReference>
<dbReference type="InterPro" id="IPR007710">
    <property type="entry name" value="Nucleoside_deoxyribTrfase"/>
</dbReference>
<dbReference type="GO" id="GO:0070694">
    <property type="term" value="F:5-hydroxymethyl-dUMP N-hydrolase activity"/>
    <property type="evidence" value="ECO:0007669"/>
    <property type="project" value="TreeGrafter"/>
</dbReference>
<keyword evidence="1" id="KW-1133">Transmembrane helix</keyword>
<feature type="transmembrane region" description="Helical" evidence="1">
    <location>
        <begin position="169"/>
        <end position="192"/>
    </location>
</feature>